<keyword evidence="4" id="KW-1185">Reference proteome</keyword>
<accession>A0ABU1WVX7</accession>
<dbReference type="SUPFAM" id="SSF52402">
    <property type="entry name" value="Adenine nucleotide alpha hydrolases-like"/>
    <property type="match status" value="2"/>
</dbReference>
<organism evidence="3 4">
    <name type="scientific">Sphingobium xenophagum</name>
    <dbReference type="NCBI Taxonomy" id="121428"/>
    <lineage>
        <taxon>Bacteria</taxon>
        <taxon>Pseudomonadati</taxon>
        <taxon>Pseudomonadota</taxon>
        <taxon>Alphaproteobacteria</taxon>
        <taxon>Sphingomonadales</taxon>
        <taxon>Sphingomonadaceae</taxon>
        <taxon>Sphingobium</taxon>
    </lineage>
</organism>
<comment type="caution">
    <text evidence="3">The sequence shown here is derived from an EMBL/GenBank/DDBJ whole genome shotgun (WGS) entry which is preliminary data.</text>
</comment>
<reference evidence="3 4" key="1">
    <citation type="submission" date="2023-07" db="EMBL/GenBank/DDBJ databases">
        <title>Sorghum-associated microbial communities from plants grown in Nebraska, USA.</title>
        <authorList>
            <person name="Schachtman D."/>
        </authorList>
    </citation>
    <scope>NUCLEOTIDE SEQUENCE [LARGE SCALE GENOMIC DNA]</scope>
    <source>
        <strain evidence="3 4">4256</strain>
    </source>
</reference>
<dbReference type="EMBL" id="JAVDWV010000001">
    <property type="protein sequence ID" value="MDR7153453.1"/>
    <property type="molecule type" value="Genomic_DNA"/>
</dbReference>
<evidence type="ECO:0000256" key="1">
    <source>
        <dbReference type="ARBA" id="ARBA00008791"/>
    </source>
</evidence>
<evidence type="ECO:0000313" key="3">
    <source>
        <dbReference type="EMBL" id="MDR7153453.1"/>
    </source>
</evidence>
<dbReference type="PRINTS" id="PR01438">
    <property type="entry name" value="UNVRSLSTRESS"/>
</dbReference>
<name>A0ABU1WVX7_SPHXE</name>
<protein>
    <submittedName>
        <fullName evidence="3">Nucleotide-binding universal stress UspA family protein</fullName>
    </submittedName>
</protein>
<gene>
    <name evidence="3" type="ORF">J2W40_000247</name>
</gene>
<proteinExistence type="inferred from homology"/>
<feature type="domain" description="UspA" evidence="2">
    <location>
        <begin position="154"/>
        <end position="270"/>
    </location>
</feature>
<dbReference type="Pfam" id="PF00582">
    <property type="entry name" value="Usp"/>
    <property type="match status" value="1"/>
</dbReference>
<sequence length="271" mass="28804">MKSILLHIHDDVGADSRLQAACDLARACNAHVHCVQVTPLPDLVAADVYGGAGYAPSIAAELHEIDEAYRTKMEARLGQEDIAWDWRQIDGDSVAGLLSAARLSDAIVATLPEGGRVHLSDPLPIVADLALGGRTPVLAVPQACKGFAVTGTALIAWDGSPESCAALRAAVPLLQRAQAVEIVSVEEADKAEFPSTAAPEYLARHGIKAQLHSWPRKGRAVDVALQEAIGTLAADWVVMGAFGHSRWRELVFGGVTRAMLRDTRVPLLLAH</sequence>
<dbReference type="Gene3D" id="3.40.50.12370">
    <property type="match status" value="1"/>
</dbReference>
<dbReference type="Proteomes" id="UP001267638">
    <property type="component" value="Unassembled WGS sequence"/>
</dbReference>
<dbReference type="InterPro" id="IPR006015">
    <property type="entry name" value="Universal_stress_UspA"/>
</dbReference>
<dbReference type="CDD" id="cd00293">
    <property type="entry name" value="USP-like"/>
    <property type="match status" value="1"/>
</dbReference>
<dbReference type="InterPro" id="IPR006016">
    <property type="entry name" value="UspA"/>
</dbReference>
<comment type="similarity">
    <text evidence="1">Belongs to the universal stress protein A family.</text>
</comment>
<evidence type="ECO:0000313" key="4">
    <source>
        <dbReference type="Proteomes" id="UP001267638"/>
    </source>
</evidence>
<dbReference type="PANTHER" id="PTHR46268">
    <property type="entry name" value="STRESS RESPONSE PROTEIN NHAX"/>
    <property type="match status" value="1"/>
</dbReference>
<dbReference type="RefSeq" id="WP_310221312.1">
    <property type="nucleotide sequence ID" value="NZ_JAVDWV010000001.1"/>
</dbReference>
<evidence type="ECO:0000259" key="2">
    <source>
        <dbReference type="Pfam" id="PF00582"/>
    </source>
</evidence>
<dbReference type="PANTHER" id="PTHR46268:SF15">
    <property type="entry name" value="UNIVERSAL STRESS PROTEIN HP_0031"/>
    <property type="match status" value="1"/>
</dbReference>